<feature type="transmembrane region" description="Helical" evidence="5">
    <location>
        <begin position="64"/>
        <end position="83"/>
    </location>
</feature>
<dbReference type="PANTHER" id="PTHR36974:SF1">
    <property type="entry name" value="DOXX FAMILY MEMBRANE PROTEIN"/>
    <property type="match status" value="1"/>
</dbReference>
<dbReference type="InterPro" id="IPR032808">
    <property type="entry name" value="DoxX"/>
</dbReference>
<evidence type="ECO:0000256" key="4">
    <source>
        <dbReference type="ARBA" id="ARBA00023136"/>
    </source>
</evidence>
<dbReference type="Pfam" id="PF13564">
    <property type="entry name" value="DoxX_2"/>
    <property type="match status" value="1"/>
</dbReference>
<evidence type="ECO:0000313" key="7">
    <source>
        <dbReference type="Proteomes" id="UP001596106"/>
    </source>
</evidence>
<keyword evidence="2 5" id="KW-0812">Transmembrane</keyword>
<gene>
    <name evidence="6" type="ORF">ACFPMF_26570</name>
</gene>
<evidence type="ECO:0000256" key="2">
    <source>
        <dbReference type="ARBA" id="ARBA00022692"/>
    </source>
</evidence>
<evidence type="ECO:0000256" key="3">
    <source>
        <dbReference type="ARBA" id="ARBA00022989"/>
    </source>
</evidence>
<dbReference type="Proteomes" id="UP001596106">
    <property type="component" value="Unassembled WGS sequence"/>
</dbReference>
<accession>A0ABW0IL13</accession>
<feature type="transmembrane region" description="Helical" evidence="5">
    <location>
        <begin position="34"/>
        <end position="58"/>
    </location>
</feature>
<sequence length="115" mass="13233">MNNLSLYSIASVYILSGFLHFFRPEPYRRIMPPYLPYPSILVFVSGMAELVLGVGLLFPATRTLAAWGLILLLIAVFPANLYMATSDQFPDTPAWLRWGRLPLQLVLIWWAWRFT</sequence>
<dbReference type="RefSeq" id="WP_379850918.1">
    <property type="nucleotide sequence ID" value="NZ_JBHSMA010000017.1"/>
</dbReference>
<feature type="transmembrane region" description="Helical" evidence="5">
    <location>
        <begin position="6"/>
        <end position="22"/>
    </location>
</feature>
<dbReference type="PANTHER" id="PTHR36974">
    <property type="entry name" value="MEMBRANE PROTEIN-RELATED"/>
    <property type="match status" value="1"/>
</dbReference>
<name>A0ABW0IL13_9BACT</name>
<keyword evidence="3 5" id="KW-1133">Transmembrane helix</keyword>
<comment type="caution">
    <text evidence="6">The sequence shown here is derived from an EMBL/GenBank/DDBJ whole genome shotgun (WGS) entry which is preliminary data.</text>
</comment>
<proteinExistence type="predicted"/>
<organism evidence="6 7">
    <name type="scientific">Larkinella bovis</name>
    <dbReference type="NCBI Taxonomy" id="683041"/>
    <lineage>
        <taxon>Bacteria</taxon>
        <taxon>Pseudomonadati</taxon>
        <taxon>Bacteroidota</taxon>
        <taxon>Cytophagia</taxon>
        <taxon>Cytophagales</taxon>
        <taxon>Spirosomataceae</taxon>
        <taxon>Larkinella</taxon>
    </lineage>
</organism>
<keyword evidence="7" id="KW-1185">Reference proteome</keyword>
<protein>
    <submittedName>
        <fullName evidence="6">DoxX family protein</fullName>
    </submittedName>
</protein>
<comment type="subcellular location">
    <subcellularLocation>
        <location evidence="1">Membrane</location>
        <topology evidence="1">Multi-pass membrane protein</topology>
    </subcellularLocation>
</comment>
<keyword evidence="4 5" id="KW-0472">Membrane</keyword>
<dbReference type="EMBL" id="JBHSMA010000017">
    <property type="protein sequence ID" value="MFC5412917.1"/>
    <property type="molecule type" value="Genomic_DNA"/>
</dbReference>
<evidence type="ECO:0000256" key="1">
    <source>
        <dbReference type="ARBA" id="ARBA00004141"/>
    </source>
</evidence>
<evidence type="ECO:0000256" key="5">
    <source>
        <dbReference type="SAM" id="Phobius"/>
    </source>
</evidence>
<reference evidence="7" key="1">
    <citation type="journal article" date="2019" name="Int. J. Syst. Evol. Microbiol.">
        <title>The Global Catalogue of Microorganisms (GCM) 10K type strain sequencing project: providing services to taxonomists for standard genome sequencing and annotation.</title>
        <authorList>
            <consortium name="The Broad Institute Genomics Platform"/>
            <consortium name="The Broad Institute Genome Sequencing Center for Infectious Disease"/>
            <person name="Wu L."/>
            <person name="Ma J."/>
        </authorList>
    </citation>
    <scope>NUCLEOTIDE SEQUENCE [LARGE SCALE GENOMIC DNA]</scope>
    <source>
        <strain evidence="7">CCUG 55250</strain>
    </source>
</reference>
<evidence type="ECO:0000313" key="6">
    <source>
        <dbReference type="EMBL" id="MFC5412917.1"/>
    </source>
</evidence>